<feature type="region of interest" description="Disordered" evidence="11">
    <location>
        <begin position="72"/>
        <end position="159"/>
    </location>
</feature>
<dbReference type="Gene3D" id="1.10.3710.10">
    <property type="entry name" value="DNA polymerase III clamp loader subunits, C-terminal domain"/>
    <property type="match status" value="1"/>
</dbReference>
<dbReference type="AlphaFoldDB" id="A3LXJ6"/>
<dbReference type="InterPro" id="IPR006642">
    <property type="entry name" value="Rad18_UBZ4"/>
</dbReference>
<comment type="similarity">
    <text evidence="1">Belongs to the AAA ATPase family. RarA/MGS1/WRNIP1 subfamily.</text>
</comment>
<dbReference type="InterPro" id="IPR003593">
    <property type="entry name" value="AAA+_ATPase"/>
</dbReference>
<evidence type="ECO:0000256" key="10">
    <source>
        <dbReference type="PROSITE-ProRule" id="PRU01256"/>
    </source>
</evidence>
<name>A3LXJ6_PICST</name>
<dbReference type="InterPro" id="IPR027417">
    <property type="entry name" value="P-loop_NTPase"/>
</dbReference>
<dbReference type="HOGENOM" id="CLU_017985_0_1_1"/>
<feature type="compositionally biased region" description="Basic and acidic residues" evidence="11">
    <location>
        <begin position="730"/>
        <end position="747"/>
    </location>
</feature>
<dbReference type="PANTHER" id="PTHR13779:SF7">
    <property type="entry name" value="ATPASE WRNIP1"/>
    <property type="match status" value="1"/>
</dbReference>
<dbReference type="OrthoDB" id="10265467at2759"/>
<keyword evidence="4" id="KW-0547">Nucleotide-binding</keyword>
<gene>
    <name evidence="13" type="primary">MGS1</name>
    <name evidence="13" type="ORF">PICST_61628</name>
</gene>
<evidence type="ECO:0000256" key="3">
    <source>
        <dbReference type="ARBA" id="ARBA00022723"/>
    </source>
</evidence>
<keyword evidence="14" id="KW-1185">Reference proteome</keyword>
<dbReference type="GO" id="GO:0006271">
    <property type="term" value="P:DNA strand elongation involved in DNA replication"/>
    <property type="evidence" value="ECO:0007669"/>
    <property type="project" value="UniProtKB-ARBA"/>
</dbReference>
<dbReference type="Proteomes" id="UP000002258">
    <property type="component" value="Chromosome 6"/>
</dbReference>
<dbReference type="FunFam" id="3.40.50.300:FF:000137">
    <property type="entry name" value="Replication-associated recombination protein A"/>
    <property type="match status" value="1"/>
</dbReference>
<dbReference type="GO" id="GO:0005524">
    <property type="term" value="F:ATP binding"/>
    <property type="evidence" value="ECO:0007669"/>
    <property type="project" value="UniProtKB-KW"/>
</dbReference>
<dbReference type="InterPro" id="IPR008921">
    <property type="entry name" value="DNA_pol3_clamp-load_cplx_C"/>
</dbReference>
<dbReference type="KEGG" id="pic:PICST_61628"/>
<dbReference type="OMA" id="HNFECSY"/>
<dbReference type="GO" id="GO:0016887">
    <property type="term" value="F:ATP hydrolysis activity"/>
    <property type="evidence" value="ECO:0007669"/>
    <property type="project" value="InterPro"/>
</dbReference>
<dbReference type="SMART" id="SM00382">
    <property type="entry name" value="AAA"/>
    <property type="match status" value="1"/>
</dbReference>
<evidence type="ECO:0000256" key="2">
    <source>
        <dbReference type="ARBA" id="ARBA00022705"/>
    </source>
</evidence>
<evidence type="ECO:0000256" key="11">
    <source>
        <dbReference type="SAM" id="MobiDB-lite"/>
    </source>
</evidence>
<evidence type="ECO:0000256" key="1">
    <source>
        <dbReference type="ARBA" id="ARBA00008959"/>
    </source>
</evidence>
<dbReference type="InterPro" id="IPR051314">
    <property type="entry name" value="AAA_ATPase_RarA/MGS1/WRNIP1"/>
</dbReference>
<dbReference type="FunFam" id="1.10.3710.10:FF:000005">
    <property type="entry name" value="AAA family ATPase, putative"/>
    <property type="match status" value="1"/>
</dbReference>
<evidence type="ECO:0000313" key="13">
    <source>
        <dbReference type="EMBL" id="ABN67470.2"/>
    </source>
</evidence>
<proteinExistence type="inferred from homology"/>
<dbReference type="InterPro" id="IPR032423">
    <property type="entry name" value="AAA_assoc_2"/>
</dbReference>
<evidence type="ECO:0000256" key="5">
    <source>
        <dbReference type="ARBA" id="ARBA00022763"/>
    </source>
</evidence>
<dbReference type="SUPFAM" id="SSF48019">
    <property type="entry name" value="post-AAA+ oligomerization domain-like"/>
    <property type="match status" value="1"/>
</dbReference>
<keyword evidence="13" id="KW-0548">Nucleotidyltransferase</keyword>
<dbReference type="RefSeq" id="XP_001385499.2">
    <property type="nucleotide sequence ID" value="XM_001385462.1"/>
</dbReference>
<dbReference type="eggNOG" id="KOG2028">
    <property type="taxonomic scope" value="Eukaryota"/>
</dbReference>
<evidence type="ECO:0000256" key="7">
    <source>
        <dbReference type="ARBA" id="ARBA00022833"/>
    </source>
</evidence>
<keyword evidence="13" id="KW-0239">DNA-directed DNA polymerase</keyword>
<dbReference type="Pfam" id="PF00004">
    <property type="entry name" value="AAA"/>
    <property type="match status" value="1"/>
</dbReference>
<reference evidence="13 14" key="1">
    <citation type="journal article" date="2007" name="Nat. Biotechnol.">
        <title>Genome sequence of the lignocellulose-bioconverting and xylose-fermenting yeast Pichia stipitis.</title>
        <authorList>
            <person name="Jeffries T.W."/>
            <person name="Grigoriev I.V."/>
            <person name="Grimwood J."/>
            <person name="Laplaza J.M."/>
            <person name="Aerts A."/>
            <person name="Salamov A."/>
            <person name="Schmutz J."/>
            <person name="Lindquist E."/>
            <person name="Dehal P."/>
            <person name="Shapiro H."/>
            <person name="Jin Y.S."/>
            <person name="Passoth V."/>
            <person name="Richardson P.M."/>
        </authorList>
    </citation>
    <scope>NUCLEOTIDE SEQUENCE [LARGE SCALE GENOMIC DNA]</scope>
    <source>
        <strain evidence="14">ATCC 58785 / CBS 6054 / NBRC 10063 / NRRL Y-11545</strain>
    </source>
</reference>
<dbReference type="EC" id="2.7.7.7" evidence="13"/>
<evidence type="ECO:0000256" key="6">
    <source>
        <dbReference type="ARBA" id="ARBA00022771"/>
    </source>
</evidence>
<dbReference type="Gene3D" id="3.40.50.300">
    <property type="entry name" value="P-loop containing nucleotide triphosphate hydrolases"/>
    <property type="match status" value="1"/>
</dbReference>
<dbReference type="GO" id="GO:0017116">
    <property type="term" value="F:single-stranded DNA helicase activity"/>
    <property type="evidence" value="ECO:0007669"/>
    <property type="project" value="TreeGrafter"/>
</dbReference>
<dbReference type="GO" id="GO:0008047">
    <property type="term" value="F:enzyme activator activity"/>
    <property type="evidence" value="ECO:0007669"/>
    <property type="project" value="TreeGrafter"/>
</dbReference>
<dbReference type="GO" id="GO:0003887">
    <property type="term" value="F:DNA-directed DNA polymerase activity"/>
    <property type="evidence" value="ECO:0007669"/>
    <property type="project" value="UniProtKB-KW"/>
</dbReference>
<dbReference type="SUPFAM" id="SSF52540">
    <property type="entry name" value="P-loop containing nucleoside triphosphate hydrolases"/>
    <property type="match status" value="1"/>
</dbReference>
<keyword evidence="7" id="KW-0862">Zinc</keyword>
<evidence type="ECO:0000259" key="12">
    <source>
        <dbReference type="PROSITE" id="PS51908"/>
    </source>
</evidence>
<protein>
    <submittedName>
        <fullName evidence="13">DNA-dependent ATPase MGS1 (Maintenance of genome stability protein 1) DNA-directed DNA polymerase ATPase</fullName>
        <ecNumber evidence="13">2.7.7.7</ecNumber>
    </submittedName>
</protein>
<dbReference type="InterPro" id="IPR021886">
    <property type="entry name" value="MgsA_C"/>
</dbReference>
<evidence type="ECO:0000313" key="14">
    <source>
        <dbReference type="Proteomes" id="UP000002258"/>
    </source>
</evidence>
<evidence type="ECO:0000256" key="8">
    <source>
        <dbReference type="ARBA" id="ARBA00022840"/>
    </source>
</evidence>
<dbReference type="GO" id="GO:0000731">
    <property type="term" value="P:DNA synthesis involved in DNA repair"/>
    <property type="evidence" value="ECO:0007669"/>
    <property type="project" value="TreeGrafter"/>
</dbReference>
<dbReference type="GeneID" id="4840046"/>
<accession>A3LXJ6</accession>
<dbReference type="Gene3D" id="1.20.272.10">
    <property type="match status" value="1"/>
</dbReference>
<dbReference type="FunCoup" id="A3LXJ6">
    <property type="interactions" value="854"/>
</dbReference>
<dbReference type="GO" id="GO:0003677">
    <property type="term" value="F:DNA binding"/>
    <property type="evidence" value="ECO:0007669"/>
    <property type="project" value="InterPro"/>
</dbReference>
<feature type="compositionally biased region" description="Basic and acidic residues" evidence="11">
    <location>
        <begin position="684"/>
        <end position="695"/>
    </location>
</feature>
<evidence type="ECO:0000256" key="4">
    <source>
        <dbReference type="ARBA" id="ARBA00022741"/>
    </source>
</evidence>
<keyword evidence="13" id="KW-0808">Transferase</keyword>
<dbReference type="InterPro" id="IPR003959">
    <property type="entry name" value="ATPase_AAA_core"/>
</dbReference>
<dbReference type="Gene3D" id="1.10.8.60">
    <property type="match status" value="1"/>
</dbReference>
<feature type="compositionally biased region" description="Basic and acidic residues" evidence="11">
    <location>
        <begin position="702"/>
        <end position="713"/>
    </location>
</feature>
<dbReference type="GO" id="GO:0008270">
    <property type="term" value="F:zinc ion binding"/>
    <property type="evidence" value="ECO:0007669"/>
    <property type="project" value="UniProtKB-KW"/>
</dbReference>
<dbReference type="EMBL" id="CP000500">
    <property type="protein sequence ID" value="ABN67470.2"/>
    <property type="molecule type" value="Genomic_DNA"/>
</dbReference>
<keyword evidence="2" id="KW-0235">DNA replication</keyword>
<organism evidence="13 14">
    <name type="scientific">Scheffersomyces stipitis (strain ATCC 58785 / CBS 6054 / NBRC 10063 / NRRL Y-11545)</name>
    <name type="common">Yeast</name>
    <name type="synonym">Pichia stipitis</name>
    <dbReference type="NCBI Taxonomy" id="322104"/>
    <lineage>
        <taxon>Eukaryota</taxon>
        <taxon>Fungi</taxon>
        <taxon>Dikarya</taxon>
        <taxon>Ascomycota</taxon>
        <taxon>Saccharomycotina</taxon>
        <taxon>Pichiomycetes</taxon>
        <taxon>Debaryomycetaceae</taxon>
        <taxon>Scheffersomyces</taxon>
    </lineage>
</organism>
<dbReference type="GO" id="GO:0005634">
    <property type="term" value="C:nucleus"/>
    <property type="evidence" value="ECO:0007669"/>
    <property type="project" value="TreeGrafter"/>
</dbReference>
<keyword evidence="9 10" id="KW-0234">DNA repair</keyword>
<feature type="compositionally biased region" description="Basic and acidic residues" evidence="11">
    <location>
        <begin position="98"/>
        <end position="120"/>
    </location>
</feature>
<keyword evidence="6 10" id="KW-0863">Zinc-finger</keyword>
<dbReference type="InParanoid" id="A3LXJ6"/>
<feature type="compositionally biased region" description="Basic and acidic residues" evidence="11">
    <location>
        <begin position="77"/>
        <end position="88"/>
    </location>
</feature>
<feature type="domain" description="UBZ4-type" evidence="12">
    <location>
        <begin position="2"/>
        <end position="29"/>
    </location>
</feature>
<dbReference type="PROSITE" id="PS51908">
    <property type="entry name" value="ZF_UBZ4"/>
    <property type="match status" value="1"/>
</dbReference>
<feature type="region of interest" description="Disordered" evidence="11">
    <location>
        <begin position="674"/>
        <end position="747"/>
    </location>
</feature>
<dbReference type="Pfam" id="PF12002">
    <property type="entry name" value="MgsA_C"/>
    <property type="match status" value="1"/>
</dbReference>
<dbReference type="CDD" id="cd18139">
    <property type="entry name" value="HLD_clamp_RarA"/>
    <property type="match status" value="1"/>
</dbReference>
<evidence type="ECO:0000256" key="9">
    <source>
        <dbReference type="ARBA" id="ARBA00023204"/>
    </source>
</evidence>
<keyword evidence="5 10" id="KW-0227">DNA damage</keyword>
<keyword evidence="8" id="KW-0067">ATP-binding</keyword>
<dbReference type="STRING" id="322104.A3LXJ6"/>
<keyword evidence="3" id="KW-0479">Metal-binding</keyword>
<dbReference type="FunFam" id="1.20.272.10:FF:000001">
    <property type="entry name" value="Putative AAA family ATPase"/>
    <property type="match status" value="1"/>
</dbReference>
<sequence length="747" mass="85110">MDSTCPICGKQLSSHLLERHVNTCLDNQESKEVEEVEQPKDVQDLDEVVIVEDEIGEIRKRRHGSDAFAALGLKMDSSQKRQKLERSQKSKPTLTRILIEEKRLKSESRKTSDELKEQLEKLSSSKSYDESLISTPSDQPKVVPEPQEEPKEAKPPPLQSDILTRAQELNKLKREASIPLAHRLRPKSLDDFFGQEKLLGQDGILRNIINADNIPSFILWGVPGVGKTSLARIIAHTTNCKFVELSGAESNAKRLKEVFLQAENEKHLTGRKTILFLDEIHRFNKAVQDLLLPVIEKGVLTVIGATTENPSFTLNNALLSRMHTFVMEQLTTAALIKILARALYQVNKLRKHLYNLHYISLKRDSFKYIAELSMGDSRVALNLLEFVNAYLSTDKFSTKNGEEQPKKMGVINVSAESLKSILKSRDFHNMYDKQGESHYDTISAFHKSVRGSDADAAMFYLVKMLSGGEDPLFIIRRMIVMASEDIGLRDSSCLPFAIAAKEALEFVGMPEGEIILAHCAMKMARAPKSTKSYRALRTAQSLLREKPEITKLPIPMHLRNAPTKLMKELGYGDSYKYNPGYKNGLVKQTYFPEGMEDVHFLEETHLGVVEDSDTSPEEQARAQAQVVDYENFKKDRIKQLKLEYLNRVKATRQETFNKMMARYKKNEITTVPEVPQYIDTNSNGKKEQGKEKISEQDSSSDTDYKDNFEKSYDEFLDPESQPEYFEGDDTGYHYDPEYPLIRDDYEI</sequence>
<dbReference type="Pfam" id="PF16193">
    <property type="entry name" value="AAA_assoc_2"/>
    <property type="match status" value="1"/>
</dbReference>
<dbReference type="CDD" id="cd00009">
    <property type="entry name" value="AAA"/>
    <property type="match status" value="1"/>
</dbReference>
<dbReference type="PANTHER" id="PTHR13779">
    <property type="entry name" value="WERNER HELICASE-INTERACTING PROTEIN 1 FAMILY MEMBER"/>
    <property type="match status" value="1"/>
</dbReference>